<dbReference type="InterPro" id="IPR001841">
    <property type="entry name" value="Znf_RING"/>
</dbReference>
<accession>A0A7C8I9T0</accession>
<dbReference type="EMBL" id="JAADJZ010000006">
    <property type="protein sequence ID" value="KAF2874234.1"/>
    <property type="molecule type" value="Genomic_DNA"/>
</dbReference>
<sequence>MAANADAQVFLDSLRVAECGICMEPFSEGHIAMQSPVCVHIFGKECLQTWVTTAPSNKCPVCREPLFGGNGSSVGNYIPESDPQFGVVIHAVMAPFAARIYDDVEEPRPPVGGMAVWRDGNFGPDVNAPPEPIQTATLAAQTAQVQLGPDAVNLAPLADHGLSEQDVSEYAEQLLEALFMAPNRFWKHMFSAFINPHTLNLPLYIEDTETWSRVIDIHIISQMKNFMETNPDLNICQEYLRHLEIFIPNQYSRRLVEPALCIWRIMFRFAPIFKKKNNLITDDFNPRVLASAAQALGGNFTYSSIKDTVLRARNTLSQGEVDIIQLFTRMLIACDSSDAPWLSDPSSAYDRTCQSIAMHLKLSPQFATLKQNIQSLRANSDTVLFMWRFELDWQDECQQRDFGFYDDAEADFGSENDAGANSGSGNYAETI</sequence>
<organism evidence="3 4">
    <name type="scientific">Massariosphaeria phaeospora</name>
    <dbReference type="NCBI Taxonomy" id="100035"/>
    <lineage>
        <taxon>Eukaryota</taxon>
        <taxon>Fungi</taxon>
        <taxon>Dikarya</taxon>
        <taxon>Ascomycota</taxon>
        <taxon>Pezizomycotina</taxon>
        <taxon>Dothideomycetes</taxon>
        <taxon>Pleosporomycetidae</taxon>
        <taxon>Pleosporales</taxon>
        <taxon>Pleosporales incertae sedis</taxon>
        <taxon>Massariosphaeria</taxon>
    </lineage>
</organism>
<keyword evidence="1" id="KW-0862">Zinc</keyword>
<keyword evidence="4" id="KW-1185">Reference proteome</keyword>
<name>A0A7C8I9T0_9PLEO</name>
<protein>
    <recommendedName>
        <fullName evidence="2">RING-type domain-containing protein</fullName>
    </recommendedName>
</protein>
<dbReference type="AlphaFoldDB" id="A0A7C8I9T0"/>
<keyword evidence="1" id="KW-0863">Zinc-finger</keyword>
<comment type="caution">
    <text evidence="3">The sequence shown here is derived from an EMBL/GenBank/DDBJ whole genome shotgun (WGS) entry which is preliminary data.</text>
</comment>
<dbReference type="SUPFAM" id="SSF57850">
    <property type="entry name" value="RING/U-box"/>
    <property type="match status" value="1"/>
</dbReference>
<evidence type="ECO:0000256" key="1">
    <source>
        <dbReference type="PROSITE-ProRule" id="PRU00175"/>
    </source>
</evidence>
<dbReference type="Pfam" id="PF13639">
    <property type="entry name" value="zf-RING_2"/>
    <property type="match status" value="1"/>
</dbReference>
<dbReference type="Proteomes" id="UP000481861">
    <property type="component" value="Unassembled WGS sequence"/>
</dbReference>
<evidence type="ECO:0000313" key="4">
    <source>
        <dbReference type="Proteomes" id="UP000481861"/>
    </source>
</evidence>
<dbReference type="PROSITE" id="PS50089">
    <property type="entry name" value="ZF_RING_2"/>
    <property type="match status" value="1"/>
</dbReference>
<reference evidence="3 4" key="1">
    <citation type="submission" date="2020-01" db="EMBL/GenBank/DDBJ databases">
        <authorList>
            <consortium name="DOE Joint Genome Institute"/>
            <person name="Haridas S."/>
            <person name="Albert R."/>
            <person name="Binder M."/>
            <person name="Bloem J."/>
            <person name="Labutti K."/>
            <person name="Salamov A."/>
            <person name="Andreopoulos B."/>
            <person name="Baker S.E."/>
            <person name="Barry K."/>
            <person name="Bills G."/>
            <person name="Bluhm B.H."/>
            <person name="Cannon C."/>
            <person name="Castanera R."/>
            <person name="Culley D.E."/>
            <person name="Daum C."/>
            <person name="Ezra D."/>
            <person name="Gonzalez J.B."/>
            <person name="Henrissat B."/>
            <person name="Kuo A."/>
            <person name="Liang C."/>
            <person name="Lipzen A."/>
            <person name="Lutzoni F."/>
            <person name="Magnuson J."/>
            <person name="Mondo S."/>
            <person name="Nolan M."/>
            <person name="Ohm R."/>
            <person name="Pangilinan J."/>
            <person name="Park H.-J.H."/>
            <person name="Ramirez L."/>
            <person name="Alfaro M."/>
            <person name="Sun H."/>
            <person name="Tritt A."/>
            <person name="Yoshinaga Y."/>
            <person name="Zwiers L.-H.L."/>
            <person name="Turgeon B.G."/>
            <person name="Goodwin S.B."/>
            <person name="Spatafora J.W."/>
            <person name="Crous P.W."/>
            <person name="Grigoriev I.V."/>
        </authorList>
    </citation>
    <scope>NUCLEOTIDE SEQUENCE [LARGE SCALE GENOMIC DNA]</scope>
    <source>
        <strain evidence="3 4">CBS 611.86</strain>
    </source>
</reference>
<dbReference type="Gene3D" id="3.30.40.10">
    <property type="entry name" value="Zinc/RING finger domain, C3HC4 (zinc finger)"/>
    <property type="match status" value="1"/>
</dbReference>
<evidence type="ECO:0000313" key="3">
    <source>
        <dbReference type="EMBL" id="KAF2874234.1"/>
    </source>
</evidence>
<gene>
    <name evidence="3" type="ORF">BDV95DRAFT_604424</name>
</gene>
<feature type="domain" description="RING-type" evidence="2">
    <location>
        <begin position="19"/>
        <end position="63"/>
    </location>
</feature>
<proteinExistence type="predicted"/>
<evidence type="ECO:0000259" key="2">
    <source>
        <dbReference type="PROSITE" id="PS50089"/>
    </source>
</evidence>
<dbReference type="InterPro" id="IPR013083">
    <property type="entry name" value="Znf_RING/FYVE/PHD"/>
</dbReference>
<dbReference type="OrthoDB" id="3946702at2759"/>
<keyword evidence="1" id="KW-0479">Metal-binding</keyword>
<dbReference type="GO" id="GO:0008270">
    <property type="term" value="F:zinc ion binding"/>
    <property type="evidence" value="ECO:0007669"/>
    <property type="project" value="UniProtKB-KW"/>
</dbReference>